<evidence type="ECO:0000256" key="1">
    <source>
        <dbReference type="ARBA" id="ARBA00001974"/>
    </source>
</evidence>
<dbReference type="InterPro" id="IPR016170">
    <property type="entry name" value="Cytok_DH_C_sf"/>
</dbReference>
<comment type="similarity">
    <text evidence="2">Belongs to the oxygen-dependent FAD-linked oxidoreductase family.</text>
</comment>
<dbReference type="RefSeq" id="XP_004488073.1">
    <property type="nucleotide sequence ID" value="XM_004488016.1"/>
</dbReference>
<dbReference type="InterPro" id="IPR036318">
    <property type="entry name" value="FAD-bd_PCMH-like_sf"/>
</dbReference>
<keyword evidence="5" id="KW-0274">FAD</keyword>
<protein>
    <recommendedName>
        <fullName evidence="3">cytokinin dehydrogenase</fullName>
        <ecNumber evidence="3">1.5.99.12</ecNumber>
    </recommendedName>
</protein>
<keyword evidence="4" id="KW-0285">Flavoprotein</keyword>
<accession>A0A1S2XEE4</accession>
<dbReference type="Gene3D" id="3.40.462.10">
    <property type="entry name" value="FAD-linked oxidases, C-terminal domain"/>
    <property type="match status" value="1"/>
</dbReference>
<dbReference type="STRING" id="3827.A0A1S2XEE4"/>
<evidence type="ECO:0000313" key="10">
    <source>
        <dbReference type="Proteomes" id="UP000087171"/>
    </source>
</evidence>
<dbReference type="InterPro" id="IPR015345">
    <property type="entry name" value="Cytokinin_DH_FAD/cytokin-bd"/>
</dbReference>
<keyword evidence="8" id="KW-0732">Signal</keyword>
<dbReference type="GeneID" id="101511173"/>
<keyword evidence="10" id="KW-1185">Reference proteome</keyword>
<dbReference type="eggNOG" id="KOG1231">
    <property type="taxonomic scope" value="Eukaryota"/>
</dbReference>
<dbReference type="Gene3D" id="3.30.465.10">
    <property type="match status" value="1"/>
</dbReference>
<dbReference type="SUPFAM" id="SSF55103">
    <property type="entry name" value="FAD-linked oxidases, C-terminal domain"/>
    <property type="match status" value="1"/>
</dbReference>
<dbReference type="InterPro" id="IPR006094">
    <property type="entry name" value="Oxid_FAD_bind_N"/>
</dbReference>
<reference evidence="11" key="2">
    <citation type="submission" date="2025-08" db="UniProtKB">
        <authorList>
            <consortium name="RefSeq"/>
        </authorList>
    </citation>
    <scope>IDENTIFICATION</scope>
    <source>
        <tissue evidence="11">Etiolated seedlings</tissue>
    </source>
</reference>
<evidence type="ECO:0000256" key="3">
    <source>
        <dbReference type="ARBA" id="ARBA00011928"/>
    </source>
</evidence>
<dbReference type="EC" id="1.5.99.12" evidence="3"/>
<evidence type="ECO:0000256" key="5">
    <source>
        <dbReference type="ARBA" id="ARBA00022827"/>
    </source>
</evidence>
<evidence type="ECO:0000256" key="4">
    <source>
        <dbReference type="ARBA" id="ARBA00022630"/>
    </source>
</evidence>
<feature type="domain" description="FAD-binding PCMH-type" evidence="9">
    <location>
        <begin position="63"/>
        <end position="248"/>
    </location>
</feature>
<dbReference type="KEGG" id="cam:101511173"/>
<dbReference type="GO" id="GO:0071949">
    <property type="term" value="F:FAD binding"/>
    <property type="evidence" value="ECO:0007669"/>
    <property type="project" value="InterPro"/>
</dbReference>
<comment type="catalytic activity">
    <reaction evidence="7">
        <text>N(6)-dimethylallyladenine + A + H2O = 3-methyl-2-butenal + adenine + AH2</text>
        <dbReference type="Rhea" id="RHEA:13625"/>
        <dbReference type="ChEBI" id="CHEBI:13193"/>
        <dbReference type="ChEBI" id="CHEBI:15377"/>
        <dbReference type="ChEBI" id="CHEBI:15825"/>
        <dbReference type="ChEBI" id="CHEBI:16708"/>
        <dbReference type="ChEBI" id="CHEBI:17499"/>
        <dbReference type="ChEBI" id="CHEBI:17660"/>
        <dbReference type="EC" id="1.5.99.12"/>
    </reaction>
</comment>
<dbReference type="InterPro" id="IPR016169">
    <property type="entry name" value="FAD-bd_PCMH_sub2"/>
</dbReference>
<dbReference type="GO" id="GO:0019139">
    <property type="term" value="F:cytokinin dehydrogenase activity"/>
    <property type="evidence" value="ECO:0007669"/>
    <property type="project" value="UniProtKB-EC"/>
</dbReference>
<dbReference type="PANTHER" id="PTHR13878">
    <property type="entry name" value="GULONOLACTONE OXIDASE"/>
    <property type="match status" value="1"/>
</dbReference>
<keyword evidence="6" id="KW-0560">Oxidoreductase</keyword>
<evidence type="ECO:0000256" key="2">
    <source>
        <dbReference type="ARBA" id="ARBA00005466"/>
    </source>
</evidence>
<evidence type="ECO:0000313" key="11">
    <source>
        <dbReference type="RefSeq" id="XP_004488073.1"/>
    </source>
</evidence>
<evidence type="ECO:0000256" key="8">
    <source>
        <dbReference type="SAM" id="SignalP"/>
    </source>
</evidence>
<dbReference type="Gene3D" id="3.30.43.10">
    <property type="entry name" value="Uridine Diphospho-n-acetylenolpyruvylglucosamine Reductase, domain 2"/>
    <property type="match status" value="1"/>
</dbReference>
<dbReference type="Proteomes" id="UP000087171">
    <property type="component" value="Chromosome Ca1"/>
</dbReference>
<dbReference type="OrthoDB" id="415825at2759"/>
<feature type="chain" id="PRO_5010200610" description="cytokinin dehydrogenase" evidence="8">
    <location>
        <begin position="26"/>
        <end position="526"/>
    </location>
</feature>
<dbReference type="PROSITE" id="PS51387">
    <property type="entry name" value="FAD_PCMH"/>
    <property type="match status" value="1"/>
</dbReference>
<dbReference type="PaxDb" id="3827-XP_004488073.1"/>
<reference evidence="10" key="1">
    <citation type="journal article" date="2013" name="Nat. Biotechnol.">
        <title>Draft genome sequence of chickpea (Cicer arietinum) provides a resource for trait improvement.</title>
        <authorList>
            <person name="Varshney R.K."/>
            <person name="Song C."/>
            <person name="Saxena R.K."/>
            <person name="Azam S."/>
            <person name="Yu S."/>
            <person name="Sharpe A.G."/>
            <person name="Cannon S."/>
            <person name="Baek J."/>
            <person name="Rosen B.D."/>
            <person name="Tar'an B."/>
            <person name="Millan T."/>
            <person name="Zhang X."/>
            <person name="Ramsay L.D."/>
            <person name="Iwata A."/>
            <person name="Wang Y."/>
            <person name="Nelson W."/>
            <person name="Farmer A.D."/>
            <person name="Gaur P.M."/>
            <person name="Soderlund C."/>
            <person name="Penmetsa R.V."/>
            <person name="Xu C."/>
            <person name="Bharti A.K."/>
            <person name="He W."/>
            <person name="Winter P."/>
            <person name="Zhao S."/>
            <person name="Hane J.K."/>
            <person name="Carrasquilla-Garcia N."/>
            <person name="Condie J.A."/>
            <person name="Upadhyaya H.D."/>
            <person name="Luo M.C."/>
            <person name="Thudi M."/>
            <person name="Gowda C.L."/>
            <person name="Singh N.P."/>
            <person name="Lichtenzveig J."/>
            <person name="Gali K.K."/>
            <person name="Rubio J."/>
            <person name="Nadarajan N."/>
            <person name="Dolezel J."/>
            <person name="Bansal K.C."/>
            <person name="Xu X."/>
            <person name="Edwards D."/>
            <person name="Zhang G."/>
            <person name="Kahl G."/>
            <person name="Gil J."/>
            <person name="Singh K.B."/>
            <person name="Datta S.K."/>
            <person name="Jackson S.A."/>
            <person name="Wang J."/>
            <person name="Cook D.R."/>
        </authorList>
    </citation>
    <scope>NUCLEOTIDE SEQUENCE [LARGE SCALE GENOMIC DNA]</scope>
    <source>
        <strain evidence="10">cv. CDC Frontier</strain>
    </source>
</reference>
<proteinExistence type="inferred from homology"/>
<evidence type="ECO:0000259" key="9">
    <source>
        <dbReference type="PROSITE" id="PS51387"/>
    </source>
</evidence>
<sequence>MATNNYAIFSISILMAMLCLSKIKCEKSHKLQPLFSLPETLASKLSRDPQILLEASTDYGHIIHKSPYAVLEPSSIDDIANLIKFSNSLSNPFTISPRGKAHSVLGQAMAQNGVVVNMTQLNGFRNGSGIVVSNCDVKSPLDCYVDVGGEQLWIDVLHATTKLGLAPLSWTDYLYLTVGGTLSNAGISGQTFRFGPQISNVLELDVITGEGEFVTCSRENNSELFYSVLGGLGQFGVITRARLPLGPSPTRAKWLRLIYDNFSIFSADQEHLISFNNKNDTNAADYVEGILLFNKPLLDLSFYPTPDQPRIKSLVTKCGIAYVIELVKYYDTNTQSRVDEEVDNLVKELNFVPTFMFEKDVTYEEFLDRVHVEELVLRSKGLWEVPHPWLNMFVPKSRISDFNEGVFKGIILKQNLTPAILLFYPMNQNKWDDKMSAVIPNEDVFYTLSLLNAASGLDEVKAFEAQIQQILQFCNDSGIEIRQYLIGNKTPQQWIQHFGTKWQLFEDRKAKFDPKRILSPGQGIFQ</sequence>
<dbReference type="SUPFAM" id="SSF56176">
    <property type="entry name" value="FAD-binding/transporter-associated domain-like"/>
    <property type="match status" value="1"/>
</dbReference>
<dbReference type="InterPro" id="IPR016167">
    <property type="entry name" value="FAD-bd_PCMH_sub1"/>
</dbReference>
<dbReference type="AlphaFoldDB" id="A0A1S2XEE4"/>
<name>A0A1S2XEE4_CICAR</name>
<dbReference type="InterPro" id="IPR016166">
    <property type="entry name" value="FAD-bd_PCMH"/>
</dbReference>
<dbReference type="PANTHER" id="PTHR13878:SF163">
    <property type="entry name" value="CYTOKININ DEHYDROGENASE"/>
    <property type="match status" value="1"/>
</dbReference>
<comment type="cofactor">
    <cofactor evidence="1">
        <name>FAD</name>
        <dbReference type="ChEBI" id="CHEBI:57692"/>
    </cofactor>
</comment>
<dbReference type="InterPro" id="IPR016164">
    <property type="entry name" value="FAD-linked_Oxase-like_C"/>
</dbReference>
<evidence type="ECO:0000256" key="6">
    <source>
        <dbReference type="ARBA" id="ARBA00023002"/>
    </source>
</evidence>
<dbReference type="GO" id="GO:0009690">
    <property type="term" value="P:cytokinin metabolic process"/>
    <property type="evidence" value="ECO:0007669"/>
    <property type="project" value="InterPro"/>
</dbReference>
<feature type="signal peptide" evidence="8">
    <location>
        <begin position="1"/>
        <end position="25"/>
    </location>
</feature>
<dbReference type="InterPro" id="IPR050432">
    <property type="entry name" value="FAD-linked_Oxidoreductases_BP"/>
</dbReference>
<evidence type="ECO:0000256" key="7">
    <source>
        <dbReference type="ARBA" id="ARBA00048224"/>
    </source>
</evidence>
<dbReference type="Pfam" id="PF01565">
    <property type="entry name" value="FAD_binding_4"/>
    <property type="match status" value="1"/>
</dbReference>
<organism evidence="10 11">
    <name type="scientific">Cicer arietinum</name>
    <name type="common">Chickpea</name>
    <name type="synonym">Garbanzo</name>
    <dbReference type="NCBI Taxonomy" id="3827"/>
    <lineage>
        <taxon>Eukaryota</taxon>
        <taxon>Viridiplantae</taxon>
        <taxon>Streptophyta</taxon>
        <taxon>Embryophyta</taxon>
        <taxon>Tracheophyta</taxon>
        <taxon>Spermatophyta</taxon>
        <taxon>Magnoliopsida</taxon>
        <taxon>eudicotyledons</taxon>
        <taxon>Gunneridae</taxon>
        <taxon>Pentapetalae</taxon>
        <taxon>rosids</taxon>
        <taxon>fabids</taxon>
        <taxon>Fabales</taxon>
        <taxon>Fabaceae</taxon>
        <taxon>Papilionoideae</taxon>
        <taxon>50 kb inversion clade</taxon>
        <taxon>NPAAA clade</taxon>
        <taxon>Hologalegina</taxon>
        <taxon>IRL clade</taxon>
        <taxon>Cicereae</taxon>
        <taxon>Cicer</taxon>
    </lineage>
</organism>
<dbReference type="Pfam" id="PF09265">
    <property type="entry name" value="Cytokin-bind"/>
    <property type="match status" value="1"/>
</dbReference>
<gene>
    <name evidence="11" type="primary">LOC101511173</name>
</gene>